<dbReference type="InterPro" id="IPR036852">
    <property type="entry name" value="Peptidase_S8/S53_dom_sf"/>
</dbReference>
<reference evidence="6 7" key="1">
    <citation type="submission" date="2018-11" db="EMBL/GenBank/DDBJ databases">
        <title>Sequencing the genomes of 1000 actinobacteria strains.</title>
        <authorList>
            <person name="Klenk H.-P."/>
        </authorList>
    </citation>
    <scope>NUCLEOTIDE SEQUENCE [LARGE SCALE GENOMIC DNA]</scope>
    <source>
        <strain evidence="6 7">DSM 13521</strain>
    </source>
</reference>
<dbReference type="SUPFAM" id="SSF52743">
    <property type="entry name" value="Subtilisin-like"/>
    <property type="match status" value="1"/>
</dbReference>
<feature type="region of interest" description="Disordered" evidence="4">
    <location>
        <begin position="104"/>
        <end position="125"/>
    </location>
</feature>
<dbReference type="GO" id="GO:0004252">
    <property type="term" value="F:serine-type endopeptidase activity"/>
    <property type="evidence" value="ECO:0007669"/>
    <property type="project" value="InterPro"/>
</dbReference>
<gene>
    <name evidence="6" type="ORF">EDD28_2792</name>
</gene>
<evidence type="ECO:0000256" key="3">
    <source>
        <dbReference type="ARBA" id="ARBA00022825"/>
    </source>
</evidence>
<dbReference type="RefSeq" id="WP_123740353.1">
    <property type="nucleotide sequence ID" value="NZ_RKHQ01000002.1"/>
</dbReference>
<dbReference type="Proteomes" id="UP000275356">
    <property type="component" value="Unassembled WGS sequence"/>
</dbReference>
<evidence type="ECO:0000313" key="7">
    <source>
        <dbReference type="Proteomes" id="UP000275356"/>
    </source>
</evidence>
<dbReference type="InterPro" id="IPR000209">
    <property type="entry name" value="Peptidase_S8/S53_dom"/>
</dbReference>
<dbReference type="CDD" id="cd00306">
    <property type="entry name" value="Peptidases_S8_S53"/>
    <property type="match status" value="1"/>
</dbReference>
<evidence type="ECO:0000313" key="6">
    <source>
        <dbReference type="EMBL" id="ROR93380.1"/>
    </source>
</evidence>
<organism evidence="6 7">
    <name type="scientific">Salana multivorans</name>
    <dbReference type="NCBI Taxonomy" id="120377"/>
    <lineage>
        <taxon>Bacteria</taxon>
        <taxon>Bacillati</taxon>
        <taxon>Actinomycetota</taxon>
        <taxon>Actinomycetes</taxon>
        <taxon>Micrococcales</taxon>
        <taxon>Beutenbergiaceae</taxon>
        <taxon>Salana</taxon>
    </lineage>
</organism>
<feature type="domain" description="Peptidase S8/S53" evidence="5">
    <location>
        <begin position="198"/>
        <end position="326"/>
    </location>
</feature>
<keyword evidence="1" id="KW-0645">Protease</keyword>
<evidence type="ECO:0000256" key="2">
    <source>
        <dbReference type="ARBA" id="ARBA00022801"/>
    </source>
</evidence>
<dbReference type="AlphaFoldDB" id="A0A3N2D0S3"/>
<dbReference type="PROSITE" id="PS00138">
    <property type="entry name" value="SUBTILASE_SER"/>
    <property type="match status" value="1"/>
</dbReference>
<comment type="caution">
    <text evidence="6">The sequence shown here is derived from an EMBL/GenBank/DDBJ whole genome shotgun (WGS) entry which is preliminary data.</text>
</comment>
<dbReference type="GO" id="GO:0006508">
    <property type="term" value="P:proteolysis"/>
    <property type="evidence" value="ECO:0007669"/>
    <property type="project" value="UniProtKB-KW"/>
</dbReference>
<dbReference type="Gene3D" id="3.40.50.200">
    <property type="entry name" value="Peptidase S8/S53 domain"/>
    <property type="match status" value="1"/>
</dbReference>
<feature type="region of interest" description="Disordered" evidence="4">
    <location>
        <begin position="1"/>
        <end position="23"/>
    </location>
</feature>
<accession>A0A3N2D0S3</accession>
<keyword evidence="7" id="KW-1185">Reference proteome</keyword>
<protein>
    <submittedName>
        <fullName evidence="6">Subtilase family protein</fullName>
    </submittedName>
</protein>
<evidence type="ECO:0000259" key="5">
    <source>
        <dbReference type="Pfam" id="PF00082"/>
    </source>
</evidence>
<dbReference type="OrthoDB" id="9798386at2"/>
<keyword evidence="2" id="KW-0378">Hydrolase</keyword>
<name>A0A3N2D0S3_9MICO</name>
<evidence type="ECO:0000256" key="4">
    <source>
        <dbReference type="SAM" id="MobiDB-lite"/>
    </source>
</evidence>
<dbReference type="EMBL" id="RKHQ01000002">
    <property type="protein sequence ID" value="ROR93380.1"/>
    <property type="molecule type" value="Genomic_DNA"/>
</dbReference>
<keyword evidence="3" id="KW-0720">Serine protease</keyword>
<dbReference type="InterPro" id="IPR023828">
    <property type="entry name" value="Peptidase_S8_Ser-AS"/>
</dbReference>
<sequence>MPSKPSSDPDEGEPGIRGDDPVFPDLVAPLTIDLLDDGEPVGRCAPPDPRALEPLPGRVLVAYEPSLEAANDVDDDADQLLARLGRIGHVRWLYRGLRLAEVDRPQSQPAPGRHGKPDPPPPPVPGVVGVVPAWATVGTARGIVVGLGAVCAFAERQAGDPDAFYRHHPGIGYPVIRTDGDRPVVDLDPSIDLPTPPALVPVVNVSIGTTRVPYPTAPNDIVNLATAAASAHVLVVIAAGNCGAAADDAATGDTMSAWARPDWVLSVGATRDEAGTVVADYSSRGGPGPDLVAYGASALNEAKVGTSFAAPRVSALARLVVAAFCELGRELMAARGEPAVGVPAVGFAIIDSFTDEIWDSPAAGAGIQALPLVGVRPDVAATIAATTGASLRVRTTPAIMREVLLSAARPVPGADASCAGAGFVDEPLVIERLASLTVADLWAWFGHGPRPDDEHLLALRPFDPDGLVHLAGAVRVTGPTLRLDYRTGRWASLPAPDDLVAANPRGLPVDLTGIRL</sequence>
<evidence type="ECO:0000256" key="1">
    <source>
        <dbReference type="ARBA" id="ARBA00022670"/>
    </source>
</evidence>
<proteinExistence type="predicted"/>
<dbReference type="Pfam" id="PF00082">
    <property type="entry name" value="Peptidase_S8"/>
    <property type="match status" value="1"/>
</dbReference>